<evidence type="ECO:0000313" key="9">
    <source>
        <dbReference type="EMBL" id="SHE49085.1"/>
    </source>
</evidence>
<keyword evidence="3 7" id="KW-0812">Transmembrane</keyword>
<feature type="region of interest" description="Disordered" evidence="6">
    <location>
        <begin position="335"/>
        <end position="384"/>
    </location>
</feature>
<dbReference type="PROSITE" id="PS51849">
    <property type="entry name" value="RSGI_N"/>
    <property type="match status" value="1"/>
</dbReference>
<evidence type="ECO:0000259" key="8">
    <source>
        <dbReference type="PROSITE" id="PS51849"/>
    </source>
</evidence>
<comment type="subcellular location">
    <subcellularLocation>
        <location evidence="1">Cell membrane</location>
        <topology evidence="1">Single-pass membrane protein</topology>
    </subcellularLocation>
</comment>
<dbReference type="EMBL" id="FQVM01000003">
    <property type="protein sequence ID" value="SHE49085.1"/>
    <property type="molecule type" value="Genomic_DNA"/>
</dbReference>
<dbReference type="OrthoDB" id="1935858at2"/>
<dbReference type="STRING" id="1533.SAMN05443638_103179"/>
<name>A0A1M4TX80_9CLOT</name>
<dbReference type="InterPro" id="IPR055431">
    <property type="entry name" value="RsgI_M"/>
</dbReference>
<feature type="domain" description="RsgI N-terminal anti-sigma" evidence="8">
    <location>
        <begin position="151"/>
        <end position="198"/>
    </location>
</feature>
<evidence type="ECO:0000256" key="1">
    <source>
        <dbReference type="ARBA" id="ARBA00004162"/>
    </source>
</evidence>
<evidence type="ECO:0000256" key="6">
    <source>
        <dbReference type="SAM" id="MobiDB-lite"/>
    </source>
</evidence>
<gene>
    <name evidence="9" type="ORF">SAMN05443638_103179</name>
</gene>
<organism evidence="9 10">
    <name type="scientific">Clostridium fallax</name>
    <dbReference type="NCBI Taxonomy" id="1533"/>
    <lineage>
        <taxon>Bacteria</taxon>
        <taxon>Bacillati</taxon>
        <taxon>Bacillota</taxon>
        <taxon>Clostridia</taxon>
        <taxon>Eubacteriales</taxon>
        <taxon>Clostridiaceae</taxon>
        <taxon>Clostridium</taxon>
    </lineage>
</organism>
<proteinExistence type="predicted"/>
<sequence>MAQIFIKDKYIFSVKPKMRLINKDKEGAKKQISLFLKEVRLYNVNLEKLSKKSPTYECRNLMLNIAYYIMQNSDIYDNFNKNREIPYKDIIKNSLVTKSFLEKWRDYICLYTIIISNPNYKDLQEYLNIDLKENEKDVVTLVSKDDKDPIYRGIVLRDFKKSSIIITMLGEIINIKSIEINSWGEEISGREKKGLKHYKKQICIGVVILITTISVFTYLYMNINRTVMIKGTSEIRLQLNIFNRVMKIISPTSKGKELIFSIDGVNKKLDTVAEDIIIYMKQNKMIENNKIIIFINGKKITDKDLLNTEKYILNNHIKVLINNCGEEKKINPMLIEEKKNDDNKTKEKNIDEKKSTESKGEQKTEEQKPKIEIIDNSKEEKGKN</sequence>
<evidence type="ECO:0000256" key="2">
    <source>
        <dbReference type="ARBA" id="ARBA00022475"/>
    </source>
</evidence>
<keyword evidence="4 7" id="KW-1133">Transmembrane helix</keyword>
<dbReference type="Proteomes" id="UP000184035">
    <property type="component" value="Unassembled WGS sequence"/>
</dbReference>
<dbReference type="AlphaFoldDB" id="A0A1M4TX80"/>
<reference evidence="9 10" key="1">
    <citation type="submission" date="2016-11" db="EMBL/GenBank/DDBJ databases">
        <authorList>
            <person name="Jaros S."/>
            <person name="Januszkiewicz K."/>
            <person name="Wedrychowicz H."/>
        </authorList>
    </citation>
    <scope>NUCLEOTIDE SEQUENCE [LARGE SCALE GENOMIC DNA]</scope>
    <source>
        <strain evidence="9 10">DSM 2631</strain>
    </source>
</reference>
<evidence type="ECO:0000256" key="7">
    <source>
        <dbReference type="SAM" id="Phobius"/>
    </source>
</evidence>
<dbReference type="RefSeq" id="WP_072892888.1">
    <property type="nucleotide sequence ID" value="NZ_FQVM01000003.1"/>
</dbReference>
<feature type="transmembrane region" description="Helical" evidence="7">
    <location>
        <begin position="202"/>
        <end position="221"/>
    </location>
</feature>
<dbReference type="GO" id="GO:0005886">
    <property type="term" value="C:plasma membrane"/>
    <property type="evidence" value="ECO:0007669"/>
    <property type="project" value="UniProtKB-SubCell"/>
</dbReference>
<evidence type="ECO:0000256" key="4">
    <source>
        <dbReference type="ARBA" id="ARBA00022989"/>
    </source>
</evidence>
<keyword evidence="2" id="KW-1003">Cell membrane</keyword>
<dbReference type="InterPro" id="IPR024449">
    <property type="entry name" value="Anti-sigma_RsgI_N"/>
</dbReference>
<dbReference type="Pfam" id="PF23750">
    <property type="entry name" value="RsgI_M"/>
    <property type="match status" value="1"/>
</dbReference>
<keyword evidence="5 7" id="KW-0472">Membrane</keyword>
<evidence type="ECO:0000256" key="5">
    <source>
        <dbReference type="ARBA" id="ARBA00023136"/>
    </source>
</evidence>
<keyword evidence="10" id="KW-1185">Reference proteome</keyword>
<protein>
    <recommendedName>
        <fullName evidence="8">RsgI N-terminal anti-sigma domain-containing protein</fullName>
    </recommendedName>
</protein>
<evidence type="ECO:0000256" key="3">
    <source>
        <dbReference type="ARBA" id="ARBA00022692"/>
    </source>
</evidence>
<evidence type="ECO:0000313" key="10">
    <source>
        <dbReference type="Proteomes" id="UP000184035"/>
    </source>
</evidence>
<accession>A0A1M4TX80</accession>